<keyword evidence="3" id="KW-0732">Signal</keyword>
<dbReference type="PANTHER" id="PTHR35043:SF7">
    <property type="entry name" value="TRANSCRIPTION FACTOR DOMAIN-CONTAINING PROTEIN"/>
    <property type="match status" value="1"/>
</dbReference>
<dbReference type="AlphaFoldDB" id="A0A166J9J3"/>
<protein>
    <submittedName>
        <fullName evidence="4">Uncharacterized protein</fullName>
    </submittedName>
</protein>
<dbReference type="EMBL" id="KV417553">
    <property type="protein sequence ID" value="KZP20634.1"/>
    <property type="molecule type" value="Genomic_DNA"/>
</dbReference>
<organism evidence="4">
    <name type="scientific">Athelia psychrophila</name>
    <dbReference type="NCBI Taxonomy" id="1759441"/>
    <lineage>
        <taxon>Eukaryota</taxon>
        <taxon>Fungi</taxon>
        <taxon>Dikarya</taxon>
        <taxon>Basidiomycota</taxon>
        <taxon>Agaricomycotina</taxon>
        <taxon>Agaricomycetes</taxon>
        <taxon>Agaricomycetidae</taxon>
        <taxon>Atheliales</taxon>
        <taxon>Atheliaceae</taxon>
        <taxon>Athelia</taxon>
    </lineage>
</organism>
<keyword evidence="2" id="KW-0472">Membrane</keyword>
<dbReference type="PANTHER" id="PTHR35043">
    <property type="entry name" value="TRANSCRIPTION FACTOR DOMAIN-CONTAINING PROTEIN"/>
    <property type="match status" value="1"/>
</dbReference>
<feature type="compositionally biased region" description="Basic and acidic residues" evidence="1">
    <location>
        <begin position="144"/>
        <end position="153"/>
    </location>
</feature>
<keyword evidence="2" id="KW-1133">Transmembrane helix</keyword>
<dbReference type="STRING" id="436010.A0A166J9J3"/>
<evidence type="ECO:0000256" key="3">
    <source>
        <dbReference type="SAM" id="SignalP"/>
    </source>
</evidence>
<accession>A0A166J9J3</accession>
<evidence type="ECO:0000313" key="4">
    <source>
        <dbReference type="EMBL" id="KZP20634.1"/>
    </source>
</evidence>
<sequence>MIFVFGFLLCISLATAVVCASSDSSTNETLLIPPVAMTSCDNVHECRTLSAIVYGCLATIFACVWVAMHPNIPCVPNPLDERHKLSVWVNYKLSSMIATLFGIILPEMLLFTASQQWLNARQVARDLRGITISGLDDPESNPSENRREGGRGK</sequence>
<feature type="transmembrane region" description="Helical" evidence="2">
    <location>
        <begin position="51"/>
        <end position="68"/>
    </location>
</feature>
<reference evidence="4" key="1">
    <citation type="journal article" date="2016" name="Mol. Biol. Evol.">
        <title>Comparative Genomics of Early-Diverging Mushroom-Forming Fungi Provides Insights into the Origins of Lignocellulose Decay Capabilities.</title>
        <authorList>
            <person name="Nagy L.G."/>
            <person name="Riley R."/>
            <person name="Tritt A."/>
            <person name="Adam C."/>
            <person name="Daum C."/>
            <person name="Floudas D."/>
            <person name="Sun H."/>
            <person name="Yadav J.S."/>
            <person name="Pangilinan J."/>
            <person name="Larsson K.H."/>
            <person name="Matsuura K."/>
            <person name="Barry K."/>
            <person name="Labutti K."/>
            <person name="Kuo R."/>
            <person name="Ohm R.A."/>
            <person name="Bhattacharya S.S."/>
            <person name="Shirouzu T."/>
            <person name="Yoshinaga Y."/>
            <person name="Martin F.M."/>
            <person name="Grigoriev I.V."/>
            <person name="Hibbett D.S."/>
        </authorList>
    </citation>
    <scope>NUCLEOTIDE SEQUENCE [LARGE SCALE GENOMIC DNA]</scope>
    <source>
        <strain evidence="4">CBS 109695</strain>
    </source>
</reference>
<gene>
    <name evidence="4" type="ORF">FIBSPDRAFT_932106</name>
</gene>
<evidence type="ECO:0000256" key="2">
    <source>
        <dbReference type="SAM" id="Phobius"/>
    </source>
</evidence>
<evidence type="ECO:0000256" key="1">
    <source>
        <dbReference type="SAM" id="MobiDB-lite"/>
    </source>
</evidence>
<name>A0A166J9J3_9AGAM</name>
<feature type="signal peptide" evidence="3">
    <location>
        <begin position="1"/>
        <end position="16"/>
    </location>
</feature>
<feature type="transmembrane region" description="Helical" evidence="2">
    <location>
        <begin position="89"/>
        <end position="111"/>
    </location>
</feature>
<feature type="region of interest" description="Disordered" evidence="1">
    <location>
        <begin position="134"/>
        <end position="153"/>
    </location>
</feature>
<dbReference type="OrthoDB" id="9451547at2759"/>
<keyword evidence="2" id="KW-0812">Transmembrane</keyword>
<proteinExistence type="predicted"/>
<feature type="chain" id="PRO_5007875731" evidence="3">
    <location>
        <begin position="17"/>
        <end position="153"/>
    </location>
</feature>